<evidence type="ECO:0008006" key="3">
    <source>
        <dbReference type="Google" id="ProtNLM"/>
    </source>
</evidence>
<keyword evidence="2" id="KW-1185">Reference proteome</keyword>
<dbReference type="EMBL" id="POUA01000292">
    <property type="protein sequence ID" value="PZG33712.1"/>
    <property type="molecule type" value="Genomic_DNA"/>
</dbReference>
<organism evidence="1 2">
    <name type="scientific">Spongiactinospora gelatinilytica</name>
    <dbReference type="NCBI Taxonomy" id="2666298"/>
    <lineage>
        <taxon>Bacteria</taxon>
        <taxon>Bacillati</taxon>
        <taxon>Actinomycetota</taxon>
        <taxon>Actinomycetes</taxon>
        <taxon>Streptosporangiales</taxon>
        <taxon>Streptosporangiaceae</taxon>
        <taxon>Spongiactinospora</taxon>
    </lineage>
</organism>
<dbReference type="Gene3D" id="3.30.420.10">
    <property type="entry name" value="Ribonuclease H-like superfamily/Ribonuclease H"/>
    <property type="match status" value="1"/>
</dbReference>
<dbReference type="AlphaFoldDB" id="A0A2W2FDJ8"/>
<sequence length="213" mass="23576">MTKIVFLDTETTSLDDERGEVWEIAAILRRPGAADAEHLWQIRPTLTTADPMSLKISRYYERRLLDIHAPGEAVELASPYLNELERRGEETPPALIGAARVACKLAELLAGAHVVGAVPDFDFRFLRRFLRTHGECWTAHYHLIDVEALAVGYLEGVAGGSGIDERRGVTVPPWKSVELYRVVGVNPDGYEAHTALGDARLVRDVYDAVMSAP</sequence>
<gene>
    <name evidence="1" type="ORF">C1I98_28555</name>
</gene>
<dbReference type="GO" id="GO:0003676">
    <property type="term" value="F:nucleic acid binding"/>
    <property type="evidence" value="ECO:0007669"/>
    <property type="project" value="InterPro"/>
</dbReference>
<evidence type="ECO:0000313" key="2">
    <source>
        <dbReference type="Proteomes" id="UP000248544"/>
    </source>
</evidence>
<reference evidence="1 2" key="1">
    <citation type="submission" date="2018-01" db="EMBL/GenBank/DDBJ databases">
        <title>Draft genome sequence of Sphaerisporangium sp. 7K107.</title>
        <authorList>
            <person name="Sahin N."/>
            <person name="Saygin H."/>
            <person name="Ay H."/>
        </authorList>
    </citation>
    <scope>NUCLEOTIDE SEQUENCE [LARGE SCALE GENOMIC DNA]</scope>
    <source>
        <strain evidence="1 2">7K107</strain>
    </source>
</reference>
<accession>A0A2W2FDJ8</accession>
<comment type="caution">
    <text evidence="1">The sequence shown here is derived from an EMBL/GenBank/DDBJ whole genome shotgun (WGS) entry which is preliminary data.</text>
</comment>
<dbReference type="RefSeq" id="WP_111170505.1">
    <property type="nucleotide sequence ID" value="NZ_POUA01000292.1"/>
</dbReference>
<proteinExistence type="predicted"/>
<dbReference type="InterPro" id="IPR012337">
    <property type="entry name" value="RNaseH-like_sf"/>
</dbReference>
<protein>
    <recommendedName>
        <fullName evidence="3">Exonuclease domain-containing protein</fullName>
    </recommendedName>
</protein>
<evidence type="ECO:0000313" key="1">
    <source>
        <dbReference type="EMBL" id="PZG33712.1"/>
    </source>
</evidence>
<dbReference type="InterPro" id="IPR036397">
    <property type="entry name" value="RNaseH_sf"/>
</dbReference>
<name>A0A2W2FDJ8_9ACTN</name>
<dbReference type="SUPFAM" id="SSF53098">
    <property type="entry name" value="Ribonuclease H-like"/>
    <property type="match status" value="1"/>
</dbReference>
<dbReference type="Proteomes" id="UP000248544">
    <property type="component" value="Unassembled WGS sequence"/>
</dbReference>